<dbReference type="Pfam" id="PF11282">
    <property type="entry name" value="DUF3082"/>
    <property type="match status" value="1"/>
</dbReference>
<feature type="transmembrane region" description="Helical" evidence="2">
    <location>
        <begin position="198"/>
        <end position="220"/>
    </location>
</feature>
<accession>A0ABP1GGE4</accession>
<organism evidence="3 4">
    <name type="scientific">Coccomyxa viridis</name>
    <dbReference type="NCBI Taxonomy" id="1274662"/>
    <lineage>
        <taxon>Eukaryota</taxon>
        <taxon>Viridiplantae</taxon>
        <taxon>Chlorophyta</taxon>
        <taxon>core chlorophytes</taxon>
        <taxon>Trebouxiophyceae</taxon>
        <taxon>Trebouxiophyceae incertae sedis</taxon>
        <taxon>Coccomyxaceae</taxon>
        <taxon>Coccomyxa</taxon>
    </lineage>
</organism>
<dbReference type="EMBL" id="CAXHTA020000021">
    <property type="protein sequence ID" value="CAL5229826.1"/>
    <property type="molecule type" value="Genomic_DNA"/>
</dbReference>
<evidence type="ECO:0000256" key="2">
    <source>
        <dbReference type="SAM" id="Phobius"/>
    </source>
</evidence>
<feature type="compositionally biased region" description="Basic and acidic residues" evidence="1">
    <location>
        <begin position="31"/>
        <end position="42"/>
    </location>
</feature>
<dbReference type="PANTHER" id="PTHR35733:SF1">
    <property type="entry name" value="OS02G0307800 PROTEIN"/>
    <property type="match status" value="1"/>
</dbReference>
<keyword evidence="2" id="KW-0472">Membrane</keyword>
<dbReference type="InterPro" id="IPR021434">
    <property type="entry name" value="DUF3082"/>
</dbReference>
<evidence type="ECO:0000313" key="4">
    <source>
        <dbReference type="Proteomes" id="UP001497392"/>
    </source>
</evidence>
<dbReference type="Proteomes" id="UP001497392">
    <property type="component" value="Unassembled WGS sequence"/>
</dbReference>
<reference evidence="3 4" key="1">
    <citation type="submission" date="2024-06" db="EMBL/GenBank/DDBJ databases">
        <authorList>
            <person name="Kraege A."/>
            <person name="Thomma B."/>
        </authorList>
    </citation>
    <scope>NUCLEOTIDE SEQUENCE [LARGE SCALE GENOMIC DNA]</scope>
</reference>
<name>A0ABP1GGE4_9CHLO</name>
<evidence type="ECO:0000256" key="1">
    <source>
        <dbReference type="SAM" id="MobiDB-lite"/>
    </source>
</evidence>
<protein>
    <submittedName>
        <fullName evidence="3">G13229 protein</fullName>
    </submittedName>
</protein>
<gene>
    <name evidence="3" type="primary">g13229</name>
    <name evidence="3" type="ORF">VP750_LOCUS11732</name>
</gene>
<dbReference type="PANTHER" id="PTHR35733">
    <property type="entry name" value="OS02G0307800 PROTEIN"/>
    <property type="match status" value="1"/>
</dbReference>
<comment type="caution">
    <text evidence="3">The sequence shown here is derived from an EMBL/GenBank/DDBJ whole genome shotgun (WGS) entry which is preliminary data.</text>
</comment>
<feature type="region of interest" description="Disordered" evidence="1">
    <location>
        <begin position="27"/>
        <end position="46"/>
    </location>
</feature>
<proteinExistence type="predicted"/>
<evidence type="ECO:0000313" key="3">
    <source>
        <dbReference type="EMBL" id="CAL5229826.1"/>
    </source>
</evidence>
<keyword evidence="2" id="KW-0812">Transmembrane</keyword>
<feature type="transmembrane region" description="Helical" evidence="2">
    <location>
        <begin position="89"/>
        <end position="107"/>
    </location>
</feature>
<keyword evidence="4" id="KW-1185">Reference proteome</keyword>
<sequence length="248" mass="26602">MGLILQFLTAAHHGIRRACAPRRRQLTARPCKAERDHQDRYEGSSAQGVGWPQNGIAAALWPLLLGCGPAFADAEAKYNPTLGSDSVKSIAGVFYAGLLAVFAYRLLTRRAKKFSEERIASAPGEEQAAARAAQEEADKAVTPLKSLWAAVRLGVFAYLLFMLSSGVDGYFEGQALPDQLTARNITITLRTVVRGLSYLMTFLFAANTVGLTALTVQLLINPEVGSQPTVVKATKAIEDITPGGPDPT</sequence>
<keyword evidence="2" id="KW-1133">Transmembrane helix</keyword>